<dbReference type="EMBL" id="CP155571">
    <property type="protein sequence ID" value="XFO75045.1"/>
    <property type="molecule type" value="Genomic_DNA"/>
</dbReference>
<protein>
    <recommendedName>
        <fullName evidence="3">Glycosyl hydrolase family 32 N-terminal domain-containing protein</fullName>
    </recommendedName>
</protein>
<organism evidence="1 2">
    <name type="scientific">Sporomusa acidovorans (strain ATCC 49682 / DSM 3132 / Mol)</name>
    <dbReference type="NCBI Taxonomy" id="1123286"/>
    <lineage>
        <taxon>Bacteria</taxon>
        <taxon>Bacillati</taxon>
        <taxon>Bacillota</taxon>
        <taxon>Negativicutes</taxon>
        <taxon>Selenomonadales</taxon>
        <taxon>Sporomusaceae</taxon>
        <taxon>Sporomusa</taxon>
    </lineage>
</organism>
<proteinExistence type="predicted"/>
<dbReference type="PANTHER" id="PTHR35279:SF1">
    <property type="entry name" value="ARABINANASE_LEVANSUCRASE_INVERTASE"/>
    <property type="match status" value="1"/>
</dbReference>
<evidence type="ECO:0000313" key="1">
    <source>
        <dbReference type="EMBL" id="XFO75045.1"/>
    </source>
</evidence>
<evidence type="ECO:0008006" key="3">
    <source>
        <dbReference type="Google" id="ProtNLM"/>
    </source>
</evidence>
<dbReference type="InterPro" id="IPR023296">
    <property type="entry name" value="Glyco_hydro_beta-prop_sf"/>
</dbReference>
<dbReference type="Proteomes" id="UP000216052">
    <property type="component" value="Chromosome"/>
</dbReference>
<dbReference type="SUPFAM" id="SSF75005">
    <property type="entry name" value="Arabinanase/levansucrase/invertase"/>
    <property type="match status" value="1"/>
</dbReference>
<dbReference type="Gene3D" id="2.115.10.20">
    <property type="entry name" value="Glycosyl hydrolase domain, family 43"/>
    <property type="match status" value="2"/>
</dbReference>
<name>A0ABZ3JA80_SPOA4</name>
<evidence type="ECO:0000313" key="2">
    <source>
        <dbReference type="Proteomes" id="UP000216052"/>
    </source>
</evidence>
<accession>A0ABZ3JA80</accession>
<gene>
    <name evidence="1" type="ORF">SPACI_051560</name>
</gene>
<keyword evidence="2" id="KW-1185">Reference proteome</keyword>
<sequence>MKWDKMGKIYTANGQQAWAYSHAMIPTPELLGNGVIRMYITFCNKQGIGRIGFVDIDAKNPEKVLAISSEPLLDKGQPGCFDENGVVATSIVTLADGKKLLYYVGFELGTKIRYRLLTGLAVSDDGGQSFSRVQRTPVLERSNTELYFRCGPFVLYENQIFRMWYVAGDQWITINGKEMPVYTINYLESKDGVTWGPKGKVCIDIAHKGEHGFGRPYLIKHDGKYKMFYSIRVPNLGYRLGYAESQDGIDWQRKDDEIGLDVSPTGWDSEMVCYSAVIAVNNKYMMFYNGNNFGQTGFGWAEFQEW</sequence>
<reference evidence="1" key="1">
    <citation type="submission" date="2024-05" db="EMBL/GenBank/DDBJ databases">
        <title>Isolation and characterization of Sporomusa carbonis sp. nov., a carboxydotrophic hydrogenogen in the genus of Sporomusa isolated from a charcoal burning pile.</title>
        <authorList>
            <person name="Boeer T."/>
            <person name="Rosenbaum F."/>
            <person name="Eysell L."/>
            <person name="Mueller V."/>
            <person name="Daniel R."/>
            <person name="Poehlein A."/>
        </authorList>
    </citation>
    <scope>NUCLEOTIDE SEQUENCE [LARGE SCALE GENOMIC DNA]</scope>
    <source>
        <strain evidence="1">DSM 3132</strain>
    </source>
</reference>
<dbReference type="PANTHER" id="PTHR35279">
    <property type="match status" value="1"/>
</dbReference>